<dbReference type="STRING" id="558173.CDOO_11125"/>
<feature type="transmembrane region" description="Helical" evidence="10">
    <location>
        <begin position="76"/>
        <end position="96"/>
    </location>
</feature>
<evidence type="ECO:0000313" key="12">
    <source>
        <dbReference type="Proteomes" id="UP000029914"/>
    </source>
</evidence>
<dbReference type="eggNOG" id="COG0239">
    <property type="taxonomic scope" value="Bacteria"/>
</dbReference>
<reference evidence="11 12" key="1">
    <citation type="submission" date="2013-09" db="EMBL/GenBank/DDBJ databases">
        <title>Complete genome sequence of Corynebacterium doosanense CAU 212(T) (=DSM 45436(T)), isolated from activated sludge.</title>
        <authorList>
            <person name="Schaffert L."/>
            <person name="Albersmeier A."/>
            <person name="Kalinowski J."/>
            <person name="Ruckert C."/>
        </authorList>
    </citation>
    <scope>NUCLEOTIDE SEQUENCE [LARGE SCALE GENOMIC DNA]</scope>
    <source>
        <strain evidence="11 12">CAU 212</strain>
    </source>
</reference>
<dbReference type="HAMAP" id="MF_00454">
    <property type="entry name" value="FluC"/>
    <property type="match status" value="1"/>
</dbReference>
<evidence type="ECO:0000256" key="9">
    <source>
        <dbReference type="ARBA" id="ARBA00049940"/>
    </source>
</evidence>
<comment type="similarity">
    <text evidence="7 10">Belongs to the fluoride channel Fluc/FEX (TC 1.A.43) family.</text>
</comment>
<comment type="catalytic activity">
    <reaction evidence="8">
        <text>fluoride(in) = fluoride(out)</text>
        <dbReference type="Rhea" id="RHEA:76159"/>
        <dbReference type="ChEBI" id="CHEBI:17051"/>
    </reaction>
    <physiologicalReaction direction="left-to-right" evidence="8">
        <dbReference type="Rhea" id="RHEA:76160"/>
    </physiologicalReaction>
</comment>
<dbReference type="AlphaFoldDB" id="A0A097II06"/>
<name>A0A097II06_9CORY</name>
<dbReference type="NCBIfam" id="NF001101">
    <property type="entry name" value="PRK00134.1"/>
    <property type="match status" value="1"/>
</dbReference>
<evidence type="ECO:0000313" key="11">
    <source>
        <dbReference type="EMBL" id="AIT61758.1"/>
    </source>
</evidence>
<feature type="transmembrane region" description="Helical" evidence="10">
    <location>
        <begin position="52"/>
        <end position="70"/>
    </location>
</feature>
<dbReference type="Proteomes" id="UP000029914">
    <property type="component" value="Chromosome"/>
</dbReference>
<keyword evidence="5 10" id="KW-0472">Membrane</keyword>
<dbReference type="RefSeq" id="WP_018020541.1">
    <property type="nucleotide sequence ID" value="NZ_AQUX01000001.1"/>
</dbReference>
<evidence type="ECO:0000256" key="4">
    <source>
        <dbReference type="ARBA" id="ARBA00022989"/>
    </source>
</evidence>
<feature type="binding site" evidence="10">
    <location>
        <position position="59"/>
    </location>
    <ligand>
        <name>Na(+)</name>
        <dbReference type="ChEBI" id="CHEBI:29101"/>
        <note>structural</note>
    </ligand>
</feature>
<evidence type="ECO:0000256" key="3">
    <source>
        <dbReference type="ARBA" id="ARBA00022692"/>
    </source>
</evidence>
<comment type="function">
    <text evidence="9 10">Fluoride-specific ion channel. Important for reducing fluoride concentration in the cell, thus reducing its toxicity.</text>
</comment>
<dbReference type="GO" id="GO:0062054">
    <property type="term" value="F:fluoride channel activity"/>
    <property type="evidence" value="ECO:0007669"/>
    <property type="project" value="UniProtKB-UniRule"/>
</dbReference>
<keyword evidence="3 10" id="KW-0812">Transmembrane</keyword>
<dbReference type="Pfam" id="PF02537">
    <property type="entry name" value="CRCB"/>
    <property type="match status" value="1"/>
</dbReference>
<keyword evidence="12" id="KW-1185">Reference proteome</keyword>
<evidence type="ECO:0000256" key="6">
    <source>
        <dbReference type="ARBA" id="ARBA00023303"/>
    </source>
</evidence>
<keyword evidence="10" id="KW-0479">Metal-binding</keyword>
<keyword evidence="10" id="KW-0915">Sodium</keyword>
<dbReference type="InterPro" id="IPR003691">
    <property type="entry name" value="FluC"/>
</dbReference>
<keyword evidence="4 10" id="KW-1133">Transmembrane helix</keyword>
<comment type="activity regulation">
    <text evidence="10">Na(+) is not transported, but it plays an essential structural role and its presence is essential for fluoride channel function.</text>
</comment>
<dbReference type="GO" id="GO:0046872">
    <property type="term" value="F:metal ion binding"/>
    <property type="evidence" value="ECO:0007669"/>
    <property type="project" value="UniProtKB-KW"/>
</dbReference>
<accession>A0A097II06</accession>
<keyword evidence="2 10" id="KW-1003">Cell membrane</keyword>
<comment type="subcellular location">
    <subcellularLocation>
        <location evidence="1 10">Cell membrane</location>
        <topology evidence="1 10">Multi-pass membrane protein</topology>
    </subcellularLocation>
</comment>
<dbReference type="KEGG" id="cdo:CDOO_11125"/>
<organism evidence="11 12">
    <name type="scientific">Corynebacterium doosanense CAU 212 = DSM 45436</name>
    <dbReference type="NCBI Taxonomy" id="558173"/>
    <lineage>
        <taxon>Bacteria</taxon>
        <taxon>Bacillati</taxon>
        <taxon>Actinomycetota</taxon>
        <taxon>Actinomycetes</taxon>
        <taxon>Mycobacteriales</taxon>
        <taxon>Corynebacteriaceae</taxon>
        <taxon>Corynebacterium</taxon>
    </lineage>
</organism>
<dbReference type="GO" id="GO:0140114">
    <property type="term" value="P:cellular detoxification of fluoride"/>
    <property type="evidence" value="ECO:0007669"/>
    <property type="project" value="UniProtKB-UniRule"/>
</dbReference>
<evidence type="ECO:0000256" key="2">
    <source>
        <dbReference type="ARBA" id="ARBA00022475"/>
    </source>
</evidence>
<gene>
    <name evidence="11" type="primary">ccrB</name>
    <name evidence="10" type="synonym">crcB</name>
    <name evidence="10" type="synonym">fluC</name>
    <name evidence="11" type="ORF">CDOO_11125</name>
</gene>
<evidence type="ECO:0000256" key="5">
    <source>
        <dbReference type="ARBA" id="ARBA00023136"/>
    </source>
</evidence>
<keyword evidence="10" id="KW-0813">Transport</keyword>
<evidence type="ECO:0000256" key="7">
    <source>
        <dbReference type="ARBA" id="ARBA00035120"/>
    </source>
</evidence>
<keyword evidence="6 10" id="KW-0407">Ion channel</keyword>
<feature type="binding site" evidence="10">
    <location>
        <position position="62"/>
    </location>
    <ligand>
        <name>Na(+)</name>
        <dbReference type="ChEBI" id="CHEBI:29101"/>
        <note>structural</note>
    </ligand>
</feature>
<dbReference type="GO" id="GO:0005886">
    <property type="term" value="C:plasma membrane"/>
    <property type="evidence" value="ECO:0007669"/>
    <property type="project" value="UniProtKB-SubCell"/>
</dbReference>
<keyword evidence="10" id="KW-0406">Ion transport</keyword>
<dbReference type="EMBL" id="CP006764">
    <property type="protein sequence ID" value="AIT61758.1"/>
    <property type="molecule type" value="Genomic_DNA"/>
</dbReference>
<proteinExistence type="inferred from homology"/>
<evidence type="ECO:0000256" key="10">
    <source>
        <dbReference type="HAMAP-Rule" id="MF_00454"/>
    </source>
</evidence>
<feature type="transmembrane region" description="Helical" evidence="10">
    <location>
        <begin position="31"/>
        <end position="47"/>
    </location>
</feature>
<evidence type="ECO:0000256" key="8">
    <source>
        <dbReference type="ARBA" id="ARBA00035585"/>
    </source>
</evidence>
<evidence type="ECO:0000256" key="1">
    <source>
        <dbReference type="ARBA" id="ARBA00004651"/>
    </source>
</evidence>
<sequence length="106" mass="11023">MFAEALLVGLGAALGSMIRWALTEAVGVDLPAILAVNVLGCALMGFFRPGPFWGTGFLGGFTTMSAYALLTAQLPALQALCYTLLTVFGCVGAALLGRRLSRGRAR</sequence>
<dbReference type="HOGENOM" id="CLU_114342_1_3_11"/>
<protein>
    <recommendedName>
        <fullName evidence="10">Fluoride-specific ion channel FluC</fullName>
    </recommendedName>
</protein>